<feature type="domain" description="Asparagine synthetase" evidence="2">
    <location>
        <begin position="39"/>
        <end position="103"/>
    </location>
</feature>
<dbReference type="PIRSF" id="PIRSF006661">
    <property type="entry name" value="PP-lp_UCP006661"/>
    <property type="match status" value="1"/>
</dbReference>
<proteinExistence type="predicted"/>
<sequence length="299" mass="31715">MNPLAGPGLLATGQSPRHGPGAPEVPASLGRAWANLEEVLRARGPLVVALSGGVDSALLAVAARQVLGRDAVLAATAVSPSLAFEELLAAARLAARHDLAWCQVATFELEDPRYQENQADRCYRCKTALLRGLAPLARARGATVALGVTRDDLGDYRPGQQAAAERGARFPLLEAGLHKAEVRALARALDLEVWDKPAAPCLASRLPYGTPVTLGRLRAVEDAERGLRHLGFREVRVRHHGTLARLELPEADLPRALAERAAVVAAVQAAGFRDVTLDLQGLRSGNLNAALRPEGRGGR</sequence>
<protein>
    <submittedName>
        <fullName evidence="3">ATP-dependent sacrificial sulfur transferase LarE</fullName>
    </submittedName>
</protein>
<gene>
    <name evidence="3" type="primary">larE</name>
    <name evidence="3" type="ORF">ACFFRE_10170</name>
</gene>
<dbReference type="EMBL" id="JBHLYQ010000109">
    <property type="protein sequence ID" value="MFC0082494.1"/>
    <property type="molecule type" value="Genomic_DNA"/>
</dbReference>
<feature type="region of interest" description="Disordered" evidence="1">
    <location>
        <begin position="1"/>
        <end position="26"/>
    </location>
</feature>
<dbReference type="InterPro" id="IPR005232">
    <property type="entry name" value="LarE"/>
</dbReference>
<dbReference type="InterPro" id="IPR014729">
    <property type="entry name" value="Rossmann-like_a/b/a_fold"/>
</dbReference>
<dbReference type="PANTHER" id="PTHR43169:SF2">
    <property type="entry name" value="NAD_GMP SYNTHASE DOMAIN-CONTAINING PROTEIN"/>
    <property type="match status" value="1"/>
</dbReference>
<dbReference type="Pfam" id="PF00733">
    <property type="entry name" value="Asn_synthase"/>
    <property type="match status" value="1"/>
</dbReference>
<reference evidence="3 4" key="1">
    <citation type="submission" date="2024-09" db="EMBL/GenBank/DDBJ databases">
        <authorList>
            <person name="Sun Q."/>
            <person name="Mori K."/>
        </authorList>
    </citation>
    <scope>NUCLEOTIDE SEQUENCE [LARGE SCALE GENOMIC DNA]</scope>
    <source>
        <strain evidence="3 4">JCM 15389</strain>
    </source>
</reference>
<organism evidence="3 4">
    <name type="scientific">Aciditerrimonas ferrireducens</name>
    <dbReference type="NCBI Taxonomy" id="667306"/>
    <lineage>
        <taxon>Bacteria</taxon>
        <taxon>Bacillati</taxon>
        <taxon>Actinomycetota</taxon>
        <taxon>Acidimicrobiia</taxon>
        <taxon>Acidimicrobiales</taxon>
        <taxon>Acidimicrobiaceae</taxon>
        <taxon>Aciditerrimonas</taxon>
    </lineage>
</organism>
<keyword evidence="3" id="KW-0808">Transferase</keyword>
<dbReference type="Gene3D" id="3.40.50.620">
    <property type="entry name" value="HUPs"/>
    <property type="match status" value="1"/>
</dbReference>
<dbReference type="SUPFAM" id="SSF52402">
    <property type="entry name" value="Adenine nucleotide alpha hydrolases-like"/>
    <property type="match status" value="1"/>
</dbReference>
<evidence type="ECO:0000256" key="1">
    <source>
        <dbReference type="SAM" id="MobiDB-lite"/>
    </source>
</evidence>
<accession>A0ABV6C494</accession>
<evidence type="ECO:0000313" key="3">
    <source>
        <dbReference type="EMBL" id="MFC0082494.1"/>
    </source>
</evidence>
<dbReference type="InterPro" id="IPR052188">
    <property type="entry name" value="Ni-pincer_cofactor_biosynth"/>
</dbReference>
<dbReference type="NCBIfam" id="TIGR00268">
    <property type="entry name" value="ATP-dependent sacrificial sulfur transferase LarE"/>
    <property type="match status" value="1"/>
</dbReference>
<keyword evidence="4" id="KW-1185">Reference proteome</keyword>
<dbReference type="PANTHER" id="PTHR43169">
    <property type="entry name" value="EXSB FAMILY PROTEIN"/>
    <property type="match status" value="1"/>
</dbReference>
<dbReference type="RefSeq" id="WP_377790093.1">
    <property type="nucleotide sequence ID" value="NZ_JBHLYQ010000109.1"/>
</dbReference>
<evidence type="ECO:0000313" key="4">
    <source>
        <dbReference type="Proteomes" id="UP001589788"/>
    </source>
</evidence>
<comment type="caution">
    <text evidence="3">The sequence shown here is derived from an EMBL/GenBank/DDBJ whole genome shotgun (WGS) entry which is preliminary data.</text>
</comment>
<dbReference type="InterPro" id="IPR001962">
    <property type="entry name" value="Asn_synthase"/>
</dbReference>
<name>A0ABV6C494_9ACTN</name>
<evidence type="ECO:0000259" key="2">
    <source>
        <dbReference type="Pfam" id="PF00733"/>
    </source>
</evidence>
<dbReference type="GO" id="GO:0016740">
    <property type="term" value="F:transferase activity"/>
    <property type="evidence" value="ECO:0007669"/>
    <property type="project" value="UniProtKB-KW"/>
</dbReference>
<dbReference type="Proteomes" id="UP001589788">
    <property type="component" value="Unassembled WGS sequence"/>
</dbReference>
<dbReference type="CDD" id="cd01990">
    <property type="entry name" value="LarE-like"/>
    <property type="match status" value="1"/>
</dbReference>